<dbReference type="Gene3D" id="3.30.450.40">
    <property type="match status" value="1"/>
</dbReference>
<dbReference type="InterPro" id="IPR029016">
    <property type="entry name" value="GAF-like_dom_sf"/>
</dbReference>
<evidence type="ECO:0000313" key="2">
    <source>
        <dbReference type="Proteomes" id="UP000464524"/>
    </source>
</evidence>
<gene>
    <name evidence="1" type="ORF">FX988_02409</name>
</gene>
<evidence type="ECO:0000313" key="1">
    <source>
        <dbReference type="EMBL" id="QHJ12158.1"/>
    </source>
</evidence>
<dbReference type="PANTHER" id="PTHR38765:SF1">
    <property type="entry name" value="DUF484 DOMAIN-CONTAINING PROTEIN"/>
    <property type="match status" value="1"/>
</dbReference>
<reference evidence="1 2" key="1">
    <citation type="submission" date="2019-12" db="EMBL/GenBank/DDBJ databases">
        <title>Genome sequencing and assembly of endphytes of Porphyra tenera.</title>
        <authorList>
            <person name="Park J.M."/>
            <person name="Shin R."/>
            <person name="Jo S.H."/>
        </authorList>
    </citation>
    <scope>NUCLEOTIDE SEQUENCE [LARGE SCALE GENOMIC DNA]</scope>
    <source>
        <strain evidence="1 2">GPM4</strain>
    </source>
</reference>
<dbReference type="InterPro" id="IPR007435">
    <property type="entry name" value="DUF484"/>
</dbReference>
<evidence type="ECO:0008006" key="3">
    <source>
        <dbReference type="Google" id="ProtNLM"/>
    </source>
</evidence>
<dbReference type="KEGG" id="pmes:FX988_02409"/>
<protein>
    <recommendedName>
        <fullName evidence="3">DUF484 domain-containing protein</fullName>
    </recommendedName>
</protein>
<dbReference type="OrthoDB" id="8525200at2"/>
<name>A0A857JLH5_9ALTE</name>
<dbReference type="Proteomes" id="UP000464524">
    <property type="component" value="Chromosome"/>
</dbReference>
<organism evidence="1 2">
    <name type="scientific">Paraglaciecola mesophila</name>
    <dbReference type="NCBI Taxonomy" id="197222"/>
    <lineage>
        <taxon>Bacteria</taxon>
        <taxon>Pseudomonadati</taxon>
        <taxon>Pseudomonadota</taxon>
        <taxon>Gammaproteobacteria</taxon>
        <taxon>Alteromonadales</taxon>
        <taxon>Alteromonadaceae</taxon>
        <taxon>Paraglaciecola</taxon>
    </lineage>
</organism>
<dbReference type="PANTHER" id="PTHR38765">
    <property type="entry name" value="DUF484 DOMAIN-CONTAINING PROTEIN"/>
    <property type="match status" value="1"/>
</dbReference>
<dbReference type="EMBL" id="CP047656">
    <property type="protein sequence ID" value="QHJ12158.1"/>
    <property type="molecule type" value="Genomic_DNA"/>
</dbReference>
<dbReference type="RefSeq" id="WP_160180072.1">
    <property type="nucleotide sequence ID" value="NZ_CP047656.1"/>
</dbReference>
<sequence>MNEASGQQKSPIDNTSAFAEPDGITEKQVAVYLAQHPEFFVKHPALLEQLQLPHAQKGSVSLVERQSEQLRQKVRLLNTKLSQLISIAKQNEAIYRIYADLNLRVLKCTDISSVQFVLEDVMQEQLNLSSVALKPYKGAFALPEIQRKLFAEKRFKDNDFFFGRLSEHEKKLLFSDQQAESVALLRLGENGELGILAIGSNDPGHFNPDMDTLLITQLQQFLSILLPKLLAY</sequence>
<keyword evidence="2" id="KW-1185">Reference proteome</keyword>
<proteinExistence type="predicted"/>
<accession>A0A857JLH5</accession>
<dbReference type="Pfam" id="PF04340">
    <property type="entry name" value="DUF484"/>
    <property type="match status" value="1"/>
</dbReference>
<dbReference type="AlphaFoldDB" id="A0A857JLH5"/>